<evidence type="ECO:0000313" key="2">
    <source>
        <dbReference type="Proteomes" id="UP000054564"/>
    </source>
</evidence>
<reference evidence="2" key="1">
    <citation type="submission" date="2014-03" db="EMBL/GenBank/DDBJ databases">
        <title>The Genome Sequence of Puccinia striiformis f. sp. tritici PST-78.</title>
        <authorList>
            <consortium name="The Broad Institute Genome Sequencing Platform"/>
            <person name="Cuomo C."/>
            <person name="Hulbert S."/>
            <person name="Chen X."/>
            <person name="Walker B."/>
            <person name="Young S.K."/>
            <person name="Zeng Q."/>
            <person name="Gargeya S."/>
            <person name="Fitzgerald M."/>
            <person name="Haas B."/>
            <person name="Abouelleil A."/>
            <person name="Alvarado L."/>
            <person name="Arachchi H.M."/>
            <person name="Berlin A.M."/>
            <person name="Chapman S.B."/>
            <person name="Goldberg J."/>
            <person name="Griggs A."/>
            <person name="Gujja S."/>
            <person name="Hansen M."/>
            <person name="Howarth C."/>
            <person name="Imamovic A."/>
            <person name="Larimer J."/>
            <person name="McCowan C."/>
            <person name="Montmayeur A."/>
            <person name="Murphy C."/>
            <person name="Neiman D."/>
            <person name="Pearson M."/>
            <person name="Priest M."/>
            <person name="Roberts A."/>
            <person name="Saif S."/>
            <person name="Shea T."/>
            <person name="Sisk P."/>
            <person name="Sykes S."/>
            <person name="Wortman J."/>
            <person name="Nusbaum C."/>
            <person name="Birren B."/>
        </authorList>
    </citation>
    <scope>NUCLEOTIDE SEQUENCE [LARGE SCALE GENOMIC DNA]</scope>
    <source>
        <strain evidence="2">race PST-78</strain>
    </source>
</reference>
<protein>
    <submittedName>
        <fullName evidence="1">Uncharacterized protein</fullName>
    </submittedName>
</protein>
<sequence length="83" mass="9298">MPAWEVIRAERPHIVLLKGISSLAWSGTCGLGHRDPEGLASYNFWIQHHEKLPSSGPPRASRRPRDALYKSGLSSVHQVLWNS</sequence>
<accession>A0A0L0V3G2</accession>
<evidence type="ECO:0000313" key="1">
    <source>
        <dbReference type="EMBL" id="KNE93855.1"/>
    </source>
</evidence>
<dbReference type="EMBL" id="AJIL01000128">
    <property type="protein sequence ID" value="KNE93855.1"/>
    <property type="molecule type" value="Genomic_DNA"/>
</dbReference>
<dbReference type="AlphaFoldDB" id="A0A0L0V3G2"/>
<name>A0A0L0V3G2_9BASI</name>
<keyword evidence="2" id="KW-1185">Reference proteome</keyword>
<dbReference type="Proteomes" id="UP000054564">
    <property type="component" value="Unassembled WGS sequence"/>
</dbReference>
<gene>
    <name evidence="1" type="ORF">PSTG_12768</name>
</gene>
<comment type="caution">
    <text evidence="1">The sequence shown here is derived from an EMBL/GenBank/DDBJ whole genome shotgun (WGS) entry which is preliminary data.</text>
</comment>
<organism evidence="1 2">
    <name type="scientific">Puccinia striiformis f. sp. tritici PST-78</name>
    <dbReference type="NCBI Taxonomy" id="1165861"/>
    <lineage>
        <taxon>Eukaryota</taxon>
        <taxon>Fungi</taxon>
        <taxon>Dikarya</taxon>
        <taxon>Basidiomycota</taxon>
        <taxon>Pucciniomycotina</taxon>
        <taxon>Pucciniomycetes</taxon>
        <taxon>Pucciniales</taxon>
        <taxon>Pucciniaceae</taxon>
        <taxon>Puccinia</taxon>
    </lineage>
</organism>
<proteinExistence type="predicted"/>